<protein>
    <submittedName>
        <fullName evidence="1">Uncharacterized protein</fullName>
    </submittedName>
</protein>
<evidence type="ECO:0000313" key="1">
    <source>
        <dbReference type="EMBL" id="MBA4642143.1"/>
    </source>
</evidence>
<reference evidence="1" key="1">
    <citation type="journal article" date="2013" name="J. Plant Res.">
        <title>Effect of fungi and light on seed germination of three Opuntia species from semiarid lands of central Mexico.</title>
        <authorList>
            <person name="Delgado-Sanchez P."/>
            <person name="Jimenez-Bremont J.F."/>
            <person name="Guerrero-Gonzalez Mde L."/>
            <person name="Flores J."/>
        </authorList>
    </citation>
    <scope>NUCLEOTIDE SEQUENCE</scope>
    <source>
        <tissue evidence="1">Cladode</tissue>
    </source>
</reference>
<dbReference type="EMBL" id="GISG01127335">
    <property type="protein sequence ID" value="MBA4642143.1"/>
    <property type="molecule type" value="Transcribed_RNA"/>
</dbReference>
<dbReference type="AlphaFoldDB" id="A0A7C9DJQ6"/>
<name>A0A7C9DJQ6_OPUST</name>
<proteinExistence type="predicted"/>
<sequence>MEPKFPIFMPSSLPRAFGHSSVAQAKFFRNPFFTPSDVKRPVFVVYMVFFARFSVRSKFLAPKIGSAAADGKWANWGAPLKRRSGFACQFSFRPRSLHSPVVSRFNPAIVVMDLGFQIQGLLQEEESFSPLIRFEFLFNLGICQVQNPFFDSGRRDMGNRMESWMFVAAQFHGQLRMAMLDSTISSLESMSTVSVRASGELKDINLRSVADNGTRKRTEAQLSRRSLSPFFLLSVFASLVDGIISLICEDEWYASCLIRIAKVNFAQCVDPYDFGWVLYVSNSGLVVTMSLSHIMNWLVKFMNCCTVGLLSTAVFVV</sequence>
<reference evidence="1" key="2">
    <citation type="submission" date="2020-07" db="EMBL/GenBank/DDBJ databases">
        <authorList>
            <person name="Vera ALvarez R."/>
            <person name="Arias-Moreno D.M."/>
            <person name="Jimenez-Jacinto V."/>
            <person name="Jimenez-Bremont J.F."/>
            <person name="Swaminathan K."/>
            <person name="Moose S.P."/>
            <person name="Guerrero-Gonzalez M.L."/>
            <person name="Marino-Ramirez L."/>
            <person name="Landsman D."/>
            <person name="Rodriguez-Kessler M."/>
            <person name="Delgado-Sanchez P."/>
        </authorList>
    </citation>
    <scope>NUCLEOTIDE SEQUENCE</scope>
    <source>
        <tissue evidence="1">Cladode</tissue>
    </source>
</reference>
<accession>A0A7C9DJQ6</accession>
<organism evidence="1">
    <name type="scientific">Opuntia streptacantha</name>
    <name type="common">Prickly pear cactus</name>
    <name type="synonym">Opuntia cardona</name>
    <dbReference type="NCBI Taxonomy" id="393608"/>
    <lineage>
        <taxon>Eukaryota</taxon>
        <taxon>Viridiplantae</taxon>
        <taxon>Streptophyta</taxon>
        <taxon>Embryophyta</taxon>
        <taxon>Tracheophyta</taxon>
        <taxon>Spermatophyta</taxon>
        <taxon>Magnoliopsida</taxon>
        <taxon>eudicotyledons</taxon>
        <taxon>Gunneridae</taxon>
        <taxon>Pentapetalae</taxon>
        <taxon>Caryophyllales</taxon>
        <taxon>Cactineae</taxon>
        <taxon>Cactaceae</taxon>
        <taxon>Opuntioideae</taxon>
        <taxon>Opuntia</taxon>
    </lineage>
</organism>